<reference evidence="2" key="1">
    <citation type="journal article" date="2020" name="Stud. Mycol.">
        <title>101 Dothideomycetes genomes: a test case for predicting lifestyles and emergence of pathogens.</title>
        <authorList>
            <person name="Haridas S."/>
            <person name="Albert R."/>
            <person name="Binder M."/>
            <person name="Bloem J."/>
            <person name="Labutti K."/>
            <person name="Salamov A."/>
            <person name="Andreopoulos B."/>
            <person name="Baker S."/>
            <person name="Barry K."/>
            <person name="Bills G."/>
            <person name="Bluhm B."/>
            <person name="Cannon C."/>
            <person name="Castanera R."/>
            <person name="Culley D."/>
            <person name="Daum C."/>
            <person name="Ezra D."/>
            <person name="Gonzalez J."/>
            <person name="Henrissat B."/>
            <person name="Kuo A."/>
            <person name="Liang C."/>
            <person name="Lipzen A."/>
            <person name="Lutzoni F."/>
            <person name="Magnuson J."/>
            <person name="Mondo S."/>
            <person name="Nolan M."/>
            <person name="Ohm R."/>
            <person name="Pangilinan J."/>
            <person name="Park H.-J."/>
            <person name="Ramirez L."/>
            <person name="Alfaro M."/>
            <person name="Sun H."/>
            <person name="Tritt A."/>
            <person name="Yoshinaga Y."/>
            <person name="Zwiers L.-H."/>
            <person name="Turgeon B."/>
            <person name="Goodwin S."/>
            <person name="Spatafora J."/>
            <person name="Crous P."/>
            <person name="Grigoriev I."/>
        </authorList>
    </citation>
    <scope>NUCLEOTIDE SEQUENCE</scope>
    <source>
        <strain evidence="2">CBS 690.94</strain>
    </source>
</reference>
<feature type="compositionally biased region" description="Basic and acidic residues" evidence="1">
    <location>
        <begin position="14"/>
        <end position="43"/>
    </location>
</feature>
<keyword evidence="3" id="KW-1185">Reference proteome</keyword>
<feature type="region of interest" description="Disordered" evidence="1">
    <location>
        <begin position="1"/>
        <end position="70"/>
    </location>
</feature>
<organism evidence="2 3">
    <name type="scientific">Karstenula rhodostoma CBS 690.94</name>
    <dbReference type="NCBI Taxonomy" id="1392251"/>
    <lineage>
        <taxon>Eukaryota</taxon>
        <taxon>Fungi</taxon>
        <taxon>Dikarya</taxon>
        <taxon>Ascomycota</taxon>
        <taxon>Pezizomycotina</taxon>
        <taxon>Dothideomycetes</taxon>
        <taxon>Pleosporomycetidae</taxon>
        <taxon>Pleosporales</taxon>
        <taxon>Massarineae</taxon>
        <taxon>Didymosphaeriaceae</taxon>
        <taxon>Karstenula</taxon>
    </lineage>
</organism>
<sequence>MAAHVQNSRWRFAGFDRDSCPHQERQSDDEAEHHQQQHGRRDLAGATRGRRSQRSAGGPASPERSISMLAPSKLGRDAAWPLEAWTTLGNIAVNSAMGGSRVGRCGHVSVYRSNCAELVVLGLRRRGKRRLRSRSSTQAKLITAPGYGE</sequence>
<protein>
    <submittedName>
        <fullName evidence="2">Uncharacterized protein</fullName>
    </submittedName>
</protein>
<accession>A0A9P4PHN1</accession>
<evidence type="ECO:0000313" key="2">
    <source>
        <dbReference type="EMBL" id="KAF2443343.1"/>
    </source>
</evidence>
<gene>
    <name evidence="2" type="ORF">P171DRAFT_444781</name>
</gene>
<dbReference type="Proteomes" id="UP000799764">
    <property type="component" value="Unassembled WGS sequence"/>
</dbReference>
<evidence type="ECO:0000313" key="3">
    <source>
        <dbReference type="Proteomes" id="UP000799764"/>
    </source>
</evidence>
<dbReference type="EMBL" id="MU001502">
    <property type="protein sequence ID" value="KAF2443343.1"/>
    <property type="molecule type" value="Genomic_DNA"/>
</dbReference>
<name>A0A9P4PHN1_9PLEO</name>
<evidence type="ECO:0000256" key="1">
    <source>
        <dbReference type="SAM" id="MobiDB-lite"/>
    </source>
</evidence>
<dbReference type="AlphaFoldDB" id="A0A9P4PHN1"/>
<proteinExistence type="predicted"/>
<comment type="caution">
    <text evidence="2">The sequence shown here is derived from an EMBL/GenBank/DDBJ whole genome shotgun (WGS) entry which is preliminary data.</text>
</comment>